<protein>
    <submittedName>
        <fullName evidence="1">Uncharacterized protein</fullName>
    </submittedName>
</protein>
<dbReference type="AlphaFoldDB" id="A0A1I9S2W7"/>
<sequence>MGIVIQNCVQFKEKYPQCPQSYPQIHRLYTKKRA</sequence>
<dbReference type="EMBL" id="KX690108">
    <property type="protein sequence ID" value="AOZ60909.1"/>
    <property type="molecule type" value="Genomic_DNA"/>
</dbReference>
<accession>A0A1I9S2W7</accession>
<name>A0A1I9S2W7_STAAU</name>
<evidence type="ECO:0000313" key="1">
    <source>
        <dbReference type="EMBL" id="AOZ60909.1"/>
    </source>
</evidence>
<organism evidence="1">
    <name type="scientific">Staphylococcus aureus</name>
    <dbReference type="NCBI Taxonomy" id="1280"/>
    <lineage>
        <taxon>Bacteria</taxon>
        <taxon>Bacillati</taxon>
        <taxon>Bacillota</taxon>
        <taxon>Bacilli</taxon>
        <taxon>Bacillales</taxon>
        <taxon>Staphylococcaceae</taxon>
        <taxon>Staphylococcus</taxon>
    </lineage>
</organism>
<proteinExistence type="predicted"/>
<reference evidence="1" key="1">
    <citation type="journal article" date="2016" name="Eur. J. Clin. Microbiol. Infect. Dis.">
        <title>High frequency of occupied attB regions in Norwegian Staphylococcus aureus isolates supports a two-step MRSA screening algorithm.</title>
        <authorList>
            <person name="Tunsjo H.S."/>
            <person name="Kalyanasundaram S."/>
            <person name="Worren M.M."/>
            <person name="Leegaard T.M."/>
            <person name="Moen A.E."/>
        </authorList>
    </citation>
    <scope>NUCLEOTIDE SEQUENCE</scope>
    <source>
        <strain evidence="1">41</strain>
    </source>
</reference>